<dbReference type="SUPFAM" id="SSF48208">
    <property type="entry name" value="Six-hairpin glycosidases"/>
    <property type="match status" value="1"/>
</dbReference>
<keyword evidence="3 12" id="KW-0732">Signal</keyword>
<dbReference type="InterPro" id="IPR046966">
    <property type="entry name" value="Glucoamylase_active_site"/>
</dbReference>
<evidence type="ECO:0000256" key="3">
    <source>
        <dbReference type="ARBA" id="ARBA00022729"/>
    </source>
</evidence>
<proteinExistence type="inferred from homology"/>
<evidence type="ECO:0000256" key="7">
    <source>
        <dbReference type="ARBA" id="ARBA00023295"/>
    </source>
</evidence>
<dbReference type="InterPro" id="IPR013783">
    <property type="entry name" value="Ig-like_fold"/>
</dbReference>
<comment type="similarity">
    <text evidence="2 9">Belongs to the glycosyl hydrolase 15 family.</text>
</comment>
<accession>A0A8E2F613</accession>
<evidence type="ECO:0000256" key="9">
    <source>
        <dbReference type="PIRNR" id="PIRNR001031"/>
    </source>
</evidence>
<keyword evidence="15" id="KW-1185">Reference proteome</keyword>
<dbReference type="SUPFAM" id="SSF49452">
    <property type="entry name" value="Starch-binding domain-like"/>
    <property type="match status" value="1"/>
</dbReference>
<dbReference type="InterPro" id="IPR000165">
    <property type="entry name" value="Glucoamylase"/>
</dbReference>
<feature type="chain" id="PRO_5034953117" description="Glucoamylase" evidence="12">
    <location>
        <begin position="20"/>
        <end position="627"/>
    </location>
</feature>
<dbReference type="InterPro" id="IPR012341">
    <property type="entry name" value="6hp_glycosidase-like_sf"/>
</dbReference>
<protein>
    <recommendedName>
        <fullName evidence="9">Glucoamylase</fullName>
        <ecNumber evidence="9">3.2.1.3</ecNumber>
    </recommendedName>
    <alternativeName>
        <fullName evidence="9">1,4-alpha-D-glucan glucohydrolase</fullName>
    </alternativeName>
    <alternativeName>
        <fullName evidence="9">Glucan 1,4-alpha-glucosidase</fullName>
    </alternativeName>
</protein>
<evidence type="ECO:0000313" key="14">
    <source>
        <dbReference type="EMBL" id="OCL10781.1"/>
    </source>
</evidence>
<dbReference type="InterPro" id="IPR008928">
    <property type="entry name" value="6-hairpin_glycosidase_sf"/>
</dbReference>
<dbReference type="GO" id="GO:2001070">
    <property type="term" value="F:starch binding"/>
    <property type="evidence" value="ECO:0007669"/>
    <property type="project" value="InterPro"/>
</dbReference>
<feature type="active site" description="Proton donor" evidence="10">
    <location>
        <position position="206"/>
    </location>
</feature>
<evidence type="ECO:0000256" key="12">
    <source>
        <dbReference type="SAM" id="SignalP"/>
    </source>
</evidence>
<dbReference type="Gene3D" id="2.60.40.10">
    <property type="entry name" value="Immunoglobulins"/>
    <property type="match status" value="1"/>
</dbReference>
<dbReference type="PRINTS" id="PR00736">
    <property type="entry name" value="GLHYDRLASE15"/>
</dbReference>
<evidence type="ECO:0000313" key="15">
    <source>
        <dbReference type="Proteomes" id="UP000250140"/>
    </source>
</evidence>
<evidence type="ECO:0000256" key="1">
    <source>
        <dbReference type="ARBA" id="ARBA00001863"/>
    </source>
</evidence>
<dbReference type="InterPro" id="IPR002044">
    <property type="entry name" value="CBM20"/>
</dbReference>
<dbReference type="AlphaFoldDB" id="A0A8E2F613"/>
<dbReference type="Pfam" id="PF00723">
    <property type="entry name" value="Glyco_hydro_15"/>
    <property type="match status" value="1"/>
</dbReference>
<dbReference type="InterPro" id="IPR013784">
    <property type="entry name" value="Carb-bd-like_fold"/>
</dbReference>
<dbReference type="InterPro" id="IPR008291">
    <property type="entry name" value="Glucoamylase_SBD"/>
</dbReference>
<evidence type="ECO:0000256" key="2">
    <source>
        <dbReference type="ARBA" id="ARBA00006188"/>
    </source>
</evidence>
<evidence type="ECO:0000256" key="8">
    <source>
        <dbReference type="ARBA" id="ARBA00023326"/>
    </source>
</evidence>
<evidence type="ECO:0000256" key="5">
    <source>
        <dbReference type="ARBA" id="ARBA00023180"/>
    </source>
</evidence>
<feature type="signal peptide" evidence="12">
    <location>
        <begin position="1"/>
        <end position="19"/>
    </location>
</feature>
<evidence type="ECO:0000256" key="11">
    <source>
        <dbReference type="PIRSR" id="PIRSR001031-2"/>
    </source>
</evidence>
<reference evidence="14 15" key="1">
    <citation type="journal article" date="2016" name="Nat. Commun.">
        <title>Ectomycorrhizal ecology is imprinted in the genome of the dominant symbiotic fungus Cenococcum geophilum.</title>
        <authorList>
            <consortium name="DOE Joint Genome Institute"/>
            <person name="Peter M."/>
            <person name="Kohler A."/>
            <person name="Ohm R.A."/>
            <person name="Kuo A."/>
            <person name="Krutzmann J."/>
            <person name="Morin E."/>
            <person name="Arend M."/>
            <person name="Barry K.W."/>
            <person name="Binder M."/>
            <person name="Choi C."/>
            <person name="Clum A."/>
            <person name="Copeland A."/>
            <person name="Grisel N."/>
            <person name="Haridas S."/>
            <person name="Kipfer T."/>
            <person name="LaButti K."/>
            <person name="Lindquist E."/>
            <person name="Lipzen A."/>
            <person name="Maire R."/>
            <person name="Meier B."/>
            <person name="Mihaltcheva S."/>
            <person name="Molinier V."/>
            <person name="Murat C."/>
            <person name="Poggeler S."/>
            <person name="Quandt C.A."/>
            <person name="Sperisen C."/>
            <person name="Tritt A."/>
            <person name="Tisserant E."/>
            <person name="Crous P.W."/>
            <person name="Henrissat B."/>
            <person name="Nehls U."/>
            <person name="Egli S."/>
            <person name="Spatafora J.W."/>
            <person name="Grigoriev I.V."/>
            <person name="Martin F.M."/>
        </authorList>
    </citation>
    <scope>NUCLEOTIDE SEQUENCE [LARGE SCALE GENOMIC DNA]</scope>
    <source>
        <strain evidence="14 15">CBS 207.34</strain>
    </source>
</reference>
<dbReference type="PROSITE" id="PS51166">
    <property type="entry name" value="CBM20"/>
    <property type="match status" value="1"/>
</dbReference>
<dbReference type="GO" id="GO:0000324">
    <property type="term" value="C:fungal-type vacuole"/>
    <property type="evidence" value="ECO:0007669"/>
    <property type="project" value="TreeGrafter"/>
</dbReference>
<keyword evidence="8 9" id="KW-0624">Polysaccharide degradation</keyword>
<dbReference type="Proteomes" id="UP000250140">
    <property type="component" value="Unassembled WGS sequence"/>
</dbReference>
<dbReference type="InterPro" id="IPR011613">
    <property type="entry name" value="GH15-like"/>
</dbReference>
<comment type="catalytic activity">
    <reaction evidence="1 9">
        <text>Hydrolysis of terminal (1-&gt;4)-linked alpha-D-glucose residues successively from non-reducing ends of the chains with release of beta-D-glucose.</text>
        <dbReference type="EC" id="3.2.1.3"/>
    </reaction>
</comment>
<dbReference type="FunFam" id="1.50.10.10:FF:000018">
    <property type="entry name" value="Glucoamylase"/>
    <property type="match status" value="1"/>
</dbReference>
<keyword evidence="5" id="KW-0325">Glycoprotein</keyword>
<dbReference type="Pfam" id="PF00686">
    <property type="entry name" value="CBM_20"/>
    <property type="match status" value="1"/>
</dbReference>
<dbReference type="GO" id="GO:0004339">
    <property type="term" value="F:glucan 1,4-alpha-glucosidase activity"/>
    <property type="evidence" value="ECO:0007669"/>
    <property type="project" value="UniProtKB-EC"/>
</dbReference>
<keyword evidence="4 9" id="KW-0378">Hydrolase</keyword>
<organism evidence="14 15">
    <name type="scientific">Glonium stellatum</name>
    <dbReference type="NCBI Taxonomy" id="574774"/>
    <lineage>
        <taxon>Eukaryota</taxon>
        <taxon>Fungi</taxon>
        <taxon>Dikarya</taxon>
        <taxon>Ascomycota</taxon>
        <taxon>Pezizomycotina</taxon>
        <taxon>Dothideomycetes</taxon>
        <taxon>Pleosporomycetidae</taxon>
        <taxon>Gloniales</taxon>
        <taxon>Gloniaceae</taxon>
        <taxon>Glonium</taxon>
    </lineage>
</organism>
<dbReference type="PANTHER" id="PTHR31616">
    <property type="entry name" value="TREHALASE"/>
    <property type="match status" value="1"/>
</dbReference>
<feature type="active site" description="Proton donor" evidence="10">
    <location>
        <position position="203"/>
    </location>
</feature>
<keyword evidence="6 9" id="KW-0119">Carbohydrate metabolism</keyword>
<evidence type="ECO:0000256" key="4">
    <source>
        <dbReference type="ARBA" id="ARBA00022801"/>
    </source>
</evidence>
<evidence type="ECO:0000256" key="6">
    <source>
        <dbReference type="ARBA" id="ARBA00023277"/>
    </source>
</evidence>
<dbReference type="EC" id="3.2.1.3" evidence="9"/>
<gene>
    <name evidence="14" type="ORF">AOQ84DRAFT_314913</name>
</gene>
<evidence type="ECO:0000256" key="10">
    <source>
        <dbReference type="PIRSR" id="PIRSR001031-1"/>
    </source>
</evidence>
<dbReference type="PANTHER" id="PTHR31616:SF12">
    <property type="entry name" value="GLUCOAMYLASE"/>
    <property type="match status" value="1"/>
</dbReference>
<dbReference type="SMART" id="SM01065">
    <property type="entry name" value="CBM_2"/>
    <property type="match status" value="1"/>
</dbReference>
<dbReference type="EMBL" id="KV749168">
    <property type="protein sequence ID" value="OCL10781.1"/>
    <property type="molecule type" value="Genomic_DNA"/>
</dbReference>
<feature type="binding site" evidence="11">
    <location>
        <position position="147"/>
    </location>
    <ligand>
        <name>substrate</name>
    </ligand>
</feature>
<sequence>MLLKIPVFLFATSFNVVAASLNSQLHRRDLAATIAAERTIALQGALDNIGPNGAKAPGAYAGVVVASPSTDDPNYYYTWIRDSALTFKMLVDELLTGNTSIKPLIEDYVKSQAIIQTVSNPSGSLSSGRGLGEPKFYVNETRFNGPWGRPQRDGPALRAITLIAYTRWLLKNDGTAEAKADIWPVIRNDLNYVAQFWNQTGFDLWEEVSGSSFFTLAVQHRALVEGAAIAKQMGFSCAGCDSQSPNILCFLQSFWNGKHIVANINTAVQRTGIDSNTILGSIATFDPDAYCMDATFQPCSHRALANLKVYVDSFRDIYDINAGIPASSAVATGRYAEDIYFNGNPWYLCTLAVAEQLYGAIQQWLARHNLFITEVDLAFWQSIYPQAKIGQYNSGTSSFDNLTSAAMRFADGFVEIVDKYVPVSGSLSEQYSRENGTALSAHDLTWSYASYVTMAAARRAATTVLASAREPIQVPSWGERSANSVPSVCVASSVAGNYTPATGAGTLAGAGGCTVTVLFRVNATTYYGENIYLTGNTTDLGNWSPAEAVPGNAANYTSERPLWYFEIDLPASTAISYKYLRQESNGSWLYESQNRTYAVPVCGTQAETGSAIVEDAWVGPTGTPSKG</sequence>
<dbReference type="PIRSF" id="PIRSF001031">
    <property type="entry name" value="Glu-a-glcsd_SBD"/>
    <property type="match status" value="1"/>
</dbReference>
<feature type="domain" description="CBM20" evidence="13">
    <location>
        <begin position="509"/>
        <end position="619"/>
    </location>
</feature>
<name>A0A8E2F613_9PEZI</name>
<dbReference type="GO" id="GO:0000272">
    <property type="term" value="P:polysaccharide catabolic process"/>
    <property type="evidence" value="ECO:0007669"/>
    <property type="project" value="UniProtKB-KW"/>
</dbReference>
<evidence type="ECO:0000259" key="13">
    <source>
        <dbReference type="PROSITE" id="PS51166"/>
    </source>
</evidence>
<dbReference type="Gene3D" id="1.50.10.10">
    <property type="match status" value="1"/>
</dbReference>
<keyword evidence="7 9" id="KW-0326">Glycosidase</keyword>
<dbReference type="OrthoDB" id="6123450at2759"/>
<dbReference type="PROSITE" id="PS00820">
    <property type="entry name" value="GLUCOAMYLASE"/>
    <property type="match status" value="1"/>
</dbReference>